<evidence type="ECO:0000313" key="4">
    <source>
        <dbReference type="Proteomes" id="UP000283295"/>
    </source>
</evidence>
<feature type="compositionally biased region" description="Low complexity" evidence="1">
    <location>
        <begin position="774"/>
        <end position="800"/>
    </location>
</feature>
<dbReference type="PANTHER" id="PTHR30469">
    <property type="entry name" value="MULTIDRUG RESISTANCE PROTEIN MDTA"/>
    <property type="match status" value="1"/>
</dbReference>
<dbReference type="OrthoDB" id="2065972at2"/>
<dbReference type="InterPro" id="IPR058649">
    <property type="entry name" value="CzcB_C"/>
</dbReference>
<evidence type="ECO:0000256" key="1">
    <source>
        <dbReference type="SAM" id="MobiDB-lite"/>
    </source>
</evidence>
<accession>A0A3R5YV31</accession>
<evidence type="ECO:0000313" key="3">
    <source>
        <dbReference type="EMBL" id="RGS43625.1"/>
    </source>
</evidence>
<name>A0A3R5YV31_9FIRM</name>
<evidence type="ECO:0000259" key="2">
    <source>
        <dbReference type="Pfam" id="PF25975"/>
    </source>
</evidence>
<feature type="compositionally biased region" description="Acidic residues" evidence="1">
    <location>
        <begin position="801"/>
        <end position="818"/>
    </location>
</feature>
<dbReference type="GO" id="GO:0015562">
    <property type="term" value="F:efflux transmembrane transporter activity"/>
    <property type="evidence" value="ECO:0007669"/>
    <property type="project" value="TreeGrafter"/>
</dbReference>
<dbReference type="GO" id="GO:1990281">
    <property type="term" value="C:efflux pump complex"/>
    <property type="evidence" value="ECO:0007669"/>
    <property type="project" value="TreeGrafter"/>
</dbReference>
<dbReference type="AlphaFoldDB" id="A0A3R5YV31"/>
<feature type="compositionally biased region" description="Low complexity" evidence="1">
    <location>
        <begin position="819"/>
        <end position="831"/>
    </location>
</feature>
<organism evidence="3 4">
    <name type="scientific">Coprococcus eutactus</name>
    <dbReference type="NCBI Taxonomy" id="33043"/>
    <lineage>
        <taxon>Bacteria</taxon>
        <taxon>Bacillati</taxon>
        <taxon>Bacillota</taxon>
        <taxon>Clostridia</taxon>
        <taxon>Lachnospirales</taxon>
        <taxon>Lachnospiraceae</taxon>
        <taxon>Coprococcus</taxon>
    </lineage>
</organism>
<feature type="region of interest" description="Disordered" evidence="1">
    <location>
        <begin position="773"/>
        <end position="831"/>
    </location>
</feature>
<sequence>MRKQNLKSGIHVKNMRTVFHKRVMCMCMAAVFAMTMTGCGKEKSEKVPELMEPVSTNEAYRPVTYGDIGRKVIKTGTIVPTDYSYYYETSATLSKVYVNVGDEVKKGTVLAETGDSSDASGGDNTTDTSGGDGGLTGDGIDDTSADASESDDVKKYSHDIKEKIYQENQAEIDWKIKACEEINDKEGADAARVEKAVNEENHRYDNLVYDYEQKKKIQAQEEQDKLKKNGTLKADHAGYVTYAKSAKGEDKTVNGGENVVVVSDYNQPYIEITGESYKKDTYSIYKNMYTVVDGKKYDIEPYKFTNQEIAVAQSMSSLPYTRFQLRGVKNPEKILKVGNSVSLYFSTSEAKNVLTVGNDSIYEENGQSFVYIKTDTSDKERRDVEVGASDANYTEIVSGLKEGDLVYYASDTIMPSSYIEYTVALDSYTKTAKAQSFTAEDLNSVSYAAPCDGRFASINVKKGQRVKKGDLLFVIDSGGGTAAVKEIDNQIQEENMSYNSSLQEYDGQINDINNQIQEYQKQKKATPTDADNPLYMVEQLTCQRNVVNYNKQLLIYTHNATIASLNDKKTKLNKNNDGTGKISVYADEAGTVKKISASTDAAIKEGQTVLTVGSSKNVILALTVSEGKLGINQKVTITSKKDNTKKISGICVGTSGDSSRSYIQTDDQGNVHITKCAGSDELKYYIKVDDANVYKSTKNYQVSYPTAVYDNVVMIPTNMIYHEASKNNSSEYDYVWLLLDGEIVKQYITLGEASKTQTIILSGLSEGDVIAKESASASGSKPSSGRDSSDSSGAAGSSDSSDGDSGDTSENVTDDDGSGDAAGAADDAVAE</sequence>
<dbReference type="Gene3D" id="2.40.420.20">
    <property type="match status" value="2"/>
</dbReference>
<comment type="caution">
    <text evidence="3">The sequence shown here is derived from an EMBL/GenBank/DDBJ whole genome shotgun (WGS) entry which is preliminary data.</text>
</comment>
<dbReference type="Pfam" id="PF25975">
    <property type="entry name" value="CzcB_C"/>
    <property type="match status" value="1"/>
</dbReference>
<dbReference type="PANTHER" id="PTHR30469:SF33">
    <property type="entry name" value="SLR1207 PROTEIN"/>
    <property type="match status" value="1"/>
</dbReference>
<reference evidence="3 4" key="1">
    <citation type="submission" date="2018-08" db="EMBL/GenBank/DDBJ databases">
        <title>A genome reference for cultivated species of the human gut microbiota.</title>
        <authorList>
            <person name="Zou Y."/>
            <person name="Xue W."/>
            <person name="Luo G."/>
        </authorList>
    </citation>
    <scope>NUCLEOTIDE SEQUENCE [LARGE SCALE GENOMIC DNA]</scope>
    <source>
        <strain evidence="3 4">AF22-21</strain>
    </source>
</reference>
<proteinExistence type="predicted"/>
<feature type="compositionally biased region" description="Low complexity" evidence="1">
    <location>
        <begin position="113"/>
        <end position="129"/>
    </location>
</feature>
<dbReference type="EMBL" id="QRVK01000005">
    <property type="protein sequence ID" value="RGS43625.1"/>
    <property type="molecule type" value="Genomic_DNA"/>
</dbReference>
<dbReference type="Gene3D" id="2.40.50.100">
    <property type="match status" value="1"/>
</dbReference>
<dbReference type="Proteomes" id="UP000283295">
    <property type="component" value="Unassembled WGS sequence"/>
</dbReference>
<protein>
    <submittedName>
        <fullName evidence="3">Biotin/lipoyl-binding protein</fullName>
    </submittedName>
</protein>
<gene>
    <name evidence="3" type="ORF">DWX94_03375</name>
</gene>
<feature type="compositionally biased region" description="Acidic residues" evidence="1">
    <location>
        <begin position="139"/>
        <end position="150"/>
    </location>
</feature>
<feature type="region of interest" description="Disordered" evidence="1">
    <location>
        <begin position="111"/>
        <end position="155"/>
    </location>
</feature>
<feature type="domain" description="CzcB-like C-terminal circularly permuted SH3-like" evidence="2">
    <location>
        <begin position="355"/>
        <end position="404"/>
    </location>
</feature>